<organism evidence="2 3">
    <name type="scientific">Chitinophaga fulva</name>
    <dbReference type="NCBI Taxonomy" id="2728842"/>
    <lineage>
        <taxon>Bacteria</taxon>
        <taxon>Pseudomonadati</taxon>
        <taxon>Bacteroidota</taxon>
        <taxon>Chitinophagia</taxon>
        <taxon>Chitinophagales</taxon>
        <taxon>Chitinophagaceae</taxon>
        <taxon>Chitinophaga</taxon>
    </lineage>
</organism>
<feature type="domain" description="ABM" evidence="1">
    <location>
        <begin position="3"/>
        <end position="91"/>
    </location>
</feature>
<protein>
    <submittedName>
        <fullName evidence="2">Antibiotic biosynthesis monooxygenase</fullName>
    </submittedName>
</protein>
<comment type="caution">
    <text evidence="2">The sequence shown here is derived from an EMBL/GenBank/DDBJ whole genome shotgun (WGS) entry which is preliminary data.</text>
</comment>
<dbReference type="InterPro" id="IPR011008">
    <property type="entry name" value="Dimeric_a/b-barrel"/>
</dbReference>
<keyword evidence="2" id="KW-0503">Monooxygenase</keyword>
<dbReference type="PANTHER" id="PTHR33336">
    <property type="entry name" value="QUINOL MONOOXYGENASE YGIN-RELATED"/>
    <property type="match status" value="1"/>
</dbReference>
<evidence type="ECO:0000313" key="3">
    <source>
        <dbReference type="Proteomes" id="UP000583266"/>
    </source>
</evidence>
<dbReference type="Pfam" id="PF03992">
    <property type="entry name" value="ABM"/>
    <property type="match status" value="1"/>
</dbReference>
<accession>A0A848GMQ2</accession>
<dbReference type="PROSITE" id="PS51725">
    <property type="entry name" value="ABM"/>
    <property type="match status" value="1"/>
</dbReference>
<dbReference type="SUPFAM" id="SSF54909">
    <property type="entry name" value="Dimeric alpha+beta barrel"/>
    <property type="match status" value="1"/>
</dbReference>
<sequence length="95" mass="10983">MSIYLIATIKAKPEHRDEVAVVLQRMVTETRKEEAAIQYDLHQGTADDNLFVFYEIWKDQEGLDAHNQQPYILEFGRLAEGKLQEAPTIHLTTKI</sequence>
<gene>
    <name evidence="2" type="ORF">HHL17_20965</name>
</gene>
<reference evidence="2 3" key="1">
    <citation type="submission" date="2020-04" db="EMBL/GenBank/DDBJ databases">
        <title>Chitinophaga sp. G-6-1-13 sp. nov., isolated from soil.</title>
        <authorList>
            <person name="Dahal R.H."/>
            <person name="Chaudhary D.K."/>
        </authorList>
    </citation>
    <scope>NUCLEOTIDE SEQUENCE [LARGE SCALE GENOMIC DNA]</scope>
    <source>
        <strain evidence="2 3">G-6-1-13</strain>
    </source>
</reference>
<dbReference type="AlphaFoldDB" id="A0A848GMQ2"/>
<dbReference type="GO" id="GO:0004497">
    <property type="term" value="F:monooxygenase activity"/>
    <property type="evidence" value="ECO:0007669"/>
    <property type="project" value="UniProtKB-KW"/>
</dbReference>
<keyword evidence="3" id="KW-1185">Reference proteome</keyword>
<dbReference type="Proteomes" id="UP000583266">
    <property type="component" value="Unassembled WGS sequence"/>
</dbReference>
<evidence type="ECO:0000259" key="1">
    <source>
        <dbReference type="PROSITE" id="PS51725"/>
    </source>
</evidence>
<dbReference type="Gene3D" id="3.30.70.100">
    <property type="match status" value="1"/>
</dbReference>
<dbReference type="EMBL" id="JABBGC010000002">
    <property type="protein sequence ID" value="NML39684.1"/>
    <property type="molecule type" value="Genomic_DNA"/>
</dbReference>
<proteinExistence type="predicted"/>
<dbReference type="InterPro" id="IPR050744">
    <property type="entry name" value="AI-2_Isomerase_LsrG"/>
</dbReference>
<dbReference type="InterPro" id="IPR007138">
    <property type="entry name" value="ABM_dom"/>
</dbReference>
<dbReference type="RefSeq" id="WP_169226745.1">
    <property type="nucleotide sequence ID" value="NZ_JABBGC010000002.1"/>
</dbReference>
<name>A0A848GMQ2_9BACT</name>
<keyword evidence="2" id="KW-0560">Oxidoreductase</keyword>
<evidence type="ECO:0000313" key="2">
    <source>
        <dbReference type="EMBL" id="NML39684.1"/>
    </source>
</evidence>
<dbReference type="PANTHER" id="PTHR33336:SF15">
    <property type="entry name" value="ABM DOMAIN-CONTAINING PROTEIN"/>
    <property type="match status" value="1"/>
</dbReference>